<accession>A0AAD1DKQ4</accession>
<gene>
    <name evidence="1" type="ORF">EG349_06670</name>
    <name evidence="2" type="ORF">EG353_04680</name>
</gene>
<evidence type="ECO:0000313" key="4">
    <source>
        <dbReference type="Proteomes" id="UP000281741"/>
    </source>
</evidence>
<dbReference type="EMBL" id="CP033915">
    <property type="protein sequence ID" value="AZA86492.1"/>
    <property type="molecule type" value="Genomic_DNA"/>
</dbReference>
<dbReference type="Proteomes" id="UP000274073">
    <property type="component" value="Chromosome"/>
</dbReference>
<evidence type="ECO:0000313" key="1">
    <source>
        <dbReference type="EMBL" id="AZA86492.1"/>
    </source>
</evidence>
<name>A0AAD1DKQ4_9FLAO</name>
<evidence type="ECO:0000313" key="3">
    <source>
        <dbReference type="Proteomes" id="UP000274073"/>
    </source>
</evidence>
<dbReference type="AlphaFoldDB" id="A0AAD1DKQ4"/>
<sequence length="77" mass="8766">MEKNKTVITECFKCGMQYKNHFSASPCCKSIVIKIDESGNRTTITFLSTFSISNPHPEKNENTNPDELKQIAHYVKV</sequence>
<dbReference type="RefSeq" id="WP_066440792.1">
    <property type="nucleotide sequence ID" value="NZ_CP033912.1"/>
</dbReference>
<evidence type="ECO:0000313" key="2">
    <source>
        <dbReference type="EMBL" id="AZA94900.1"/>
    </source>
</evidence>
<organism evidence="1 3">
    <name type="scientific">Chryseobacterium shandongense</name>
    <dbReference type="NCBI Taxonomy" id="1493872"/>
    <lineage>
        <taxon>Bacteria</taxon>
        <taxon>Pseudomonadati</taxon>
        <taxon>Bacteroidota</taxon>
        <taxon>Flavobacteriia</taxon>
        <taxon>Flavobacteriales</taxon>
        <taxon>Weeksellaceae</taxon>
        <taxon>Chryseobacterium group</taxon>
        <taxon>Chryseobacterium</taxon>
    </lineage>
</organism>
<protein>
    <submittedName>
        <fullName evidence="1">Uncharacterized protein</fullName>
    </submittedName>
</protein>
<proteinExistence type="predicted"/>
<dbReference type="EMBL" id="CP033912">
    <property type="protein sequence ID" value="AZA94900.1"/>
    <property type="molecule type" value="Genomic_DNA"/>
</dbReference>
<reference evidence="3 4" key="1">
    <citation type="submission" date="2018-11" db="EMBL/GenBank/DDBJ databases">
        <title>Proposal to divide the Flavobacteriaceae and reorganize its genera based on Amino Acid Identity values calculated from whole genome sequences.</title>
        <authorList>
            <person name="Nicholson A.C."/>
            <person name="Gulvik C.A."/>
            <person name="Whitney A.M."/>
            <person name="Humrighouse B.W."/>
            <person name="Bell M."/>
            <person name="Holmes B."/>
            <person name="Steigerwalt A.G."/>
            <person name="Villarma A."/>
            <person name="Sheth M."/>
            <person name="Batra D."/>
            <person name="Pryor J."/>
            <person name="Bernardet J.-F."/>
            <person name="Hugo C."/>
            <person name="Kampfer P."/>
            <person name="Newman J."/>
            <person name="McQuiston J.R."/>
        </authorList>
    </citation>
    <scope>NUCLEOTIDE SEQUENCE [LARGE SCALE GENOMIC DNA]</scope>
    <source>
        <strain evidence="1 3">G0207</strain>
        <strain evidence="2 4">H5143</strain>
    </source>
</reference>
<dbReference type="Proteomes" id="UP000281741">
    <property type="component" value="Chromosome"/>
</dbReference>
<keyword evidence="4" id="KW-1185">Reference proteome</keyword>